<dbReference type="EMBL" id="AJSX01000017">
    <property type="protein sequence ID" value="EIJ70590.1"/>
    <property type="molecule type" value="Genomic_DNA"/>
</dbReference>
<sequence length="166" mass="19020">MKKLLLSLLLSITTFSTMANLSSNDKHLIEKQLGYLEQSFQQKQWNSVLNVAPPRLLERMASQAGMDVNTFKLSLMNLATSSVKSLRTNSYGYDLTKVISGKTSVRDYAFIPAYYDVNINGKQKQGKAYLLGIEDNKQWYFIHWDNQFKDAMKNAYPDLAHIQEPK</sequence>
<dbReference type="PATRIC" id="fig|1095749.3.peg.680"/>
<keyword evidence="1" id="KW-0732">Signal</keyword>
<dbReference type="Proteomes" id="UP000006457">
    <property type="component" value="Unassembled WGS sequence"/>
</dbReference>
<organism evidence="2 3">
    <name type="scientific">Pasteurella bettyae CCUG 2042</name>
    <dbReference type="NCBI Taxonomy" id="1095749"/>
    <lineage>
        <taxon>Bacteria</taxon>
        <taxon>Pseudomonadati</taxon>
        <taxon>Pseudomonadota</taxon>
        <taxon>Gammaproteobacteria</taxon>
        <taxon>Pasteurellales</taxon>
        <taxon>Pasteurellaceae</taxon>
        <taxon>Pasteurella</taxon>
    </lineage>
</organism>
<dbReference type="OrthoDB" id="5691059at2"/>
<dbReference type="RefSeq" id="WP_005759681.1">
    <property type="nucleotide sequence ID" value="NZ_AJSX01000017.1"/>
</dbReference>
<comment type="caution">
    <text evidence="2">The sequence shown here is derived from an EMBL/GenBank/DDBJ whole genome shotgun (WGS) entry which is preliminary data.</text>
</comment>
<protein>
    <submittedName>
        <fullName evidence="2">Uncharacterized protein</fullName>
    </submittedName>
</protein>
<keyword evidence="3" id="KW-1185">Reference proteome</keyword>
<feature type="signal peptide" evidence="1">
    <location>
        <begin position="1"/>
        <end position="19"/>
    </location>
</feature>
<reference evidence="2 3" key="1">
    <citation type="submission" date="2012-03" db="EMBL/GenBank/DDBJ databases">
        <authorList>
            <person name="Harkins D.M."/>
            <person name="Madupu R."/>
            <person name="Durkin A.S."/>
            <person name="Torralba M."/>
            <person name="Methe B."/>
            <person name="Sutton G.G."/>
            <person name="Nelson K.E."/>
        </authorList>
    </citation>
    <scope>NUCLEOTIDE SEQUENCE [LARGE SCALE GENOMIC DNA]</scope>
    <source>
        <strain evidence="2 3">CCUG 2042</strain>
    </source>
</reference>
<gene>
    <name evidence="2" type="ORF">HMPREF1052_1750</name>
</gene>
<dbReference type="AlphaFoldDB" id="I3DFU7"/>
<proteinExistence type="predicted"/>
<name>I3DFU7_9PAST</name>
<feature type="chain" id="PRO_5003669909" evidence="1">
    <location>
        <begin position="20"/>
        <end position="166"/>
    </location>
</feature>
<evidence type="ECO:0000256" key="1">
    <source>
        <dbReference type="SAM" id="SignalP"/>
    </source>
</evidence>
<accession>I3DFU7</accession>
<evidence type="ECO:0000313" key="2">
    <source>
        <dbReference type="EMBL" id="EIJ70590.1"/>
    </source>
</evidence>
<evidence type="ECO:0000313" key="3">
    <source>
        <dbReference type="Proteomes" id="UP000006457"/>
    </source>
</evidence>